<reference evidence="1 2" key="1">
    <citation type="submission" date="2020-10" db="EMBL/GenBank/DDBJ databases">
        <title>Pygocentrus nattereri (red-bellied piranha) genome, fPygNat1, primary haplotype.</title>
        <authorList>
            <person name="Myers G."/>
            <person name="Meyer A."/>
            <person name="Karagic N."/>
            <person name="Pippel M."/>
            <person name="Winkler S."/>
            <person name="Tracey A."/>
            <person name="Wood J."/>
            <person name="Formenti G."/>
            <person name="Howe K."/>
            <person name="Fedrigo O."/>
            <person name="Jarvis E.D."/>
        </authorList>
    </citation>
    <scope>NUCLEOTIDE SEQUENCE [LARGE SCALE GENOMIC DNA]</scope>
</reference>
<name>A0AAR2LST3_PYGNA</name>
<evidence type="ECO:0000313" key="2">
    <source>
        <dbReference type="Proteomes" id="UP001501920"/>
    </source>
</evidence>
<sequence>MNFQRELSEFQRGTVIGRHLCSKSSREISSLLNIPQSNVSGIISHRSPTFCRVNHYRPPNFMWPSDQLKNSVESFMEWVSMAEQPHPSLISPSNVISLNFICI</sequence>
<dbReference type="Proteomes" id="UP001501920">
    <property type="component" value="Chromosome 1"/>
</dbReference>
<evidence type="ECO:0000313" key="1">
    <source>
        <dbReference type="Ensembl" id="ENSPNAP00000079658.1"/>
    </source>
</evidence>
<dbReference type="InterPro" id="IPR036388">
    <property type="entry name" value="WH-like_DNA-bd_sf"/>
</dbReference>
<organism evidence="1 2">
    <name type="scientific">Pygocentrus nattereri</name>
    <name type="common">Red-bellied piranha</name>
    <dbReference type="NCBI Taxonomy" id="42514"/>
    <lineage>
        <taxon>Eukaryota</taxon>
        <taxon>Metazoa</taxon>
        <taxon>Chordata</taxon>
        <taxon>Craniata</taxon>
        <taxon>Vertebrata</taxon>
        <taxon>Euteleostomi</taxon>
        <taxon>Actinopterygii</taxon>
        <taxon>Neopterygii</taxon>
        <taxon>Teleostei</taxon>
        <taxon>Ostariophysi</taxon>
        <taxon>Characiformes</taxon>
        <taxon>Characoidei</taxon>
        <taxon>Pygocentrus</taxon>
    </lineage>
</organism>
<reference evidence="1" key="2">
    <citation type="submission" date="2025-08" db="UniProtKB">
        <authorList>
            <consortium name="Ensembl"/>
        </authorList>
    </citation>
    <scope>IDENTIFICATION</scope>
</reference>
<dbReference type="Gene3D" id="1.10.10.10">
    <property type="entry name" value="Winged helix-like DNA-binding domain superfamily/Winged helix DNA-binding domain"/>
    <property type="match status" value="1"/>
</dbReference>
<reference evidence="1" key="3">
    <citation type="submission" date="2025-09" db="UniProtKB">
        <authorList>
            <consortium name="Ensembl"/>
        </authorList>
    </citation>
    <scope>IDENTIFICATION</scope>
</reference>
<proteinExistence type="predicted"/>
<keyword evidence="2" id="KW-1185">Reference proteome</keyword>
<dbReference type="AlphaFoldDB" id="A0AAR2LST3"/>
<protein>
    <submittedName>
        <fullName evidence="1">Uncharacterized protein</fullName>
    </submittedName>
</protein>
<dbReference type="Ensembl" id="ENSPNAT00000058145.1">
    <property type="protein sequence ID" value="ENSPNAP00000079658.1"/>
    <property type="gene ID" value="ENSPNAG00000032743.1"/>
</dbReference>
<accession>A0AAR2LST3</accession>